<dbReference type="Proteomes" id="UP000094112">
    <property type="component" value="Unassembled WGS sequence"/>
</dbReference>
<sequence length="203" mass="22463">MKISALNALATCLVAANAIQIWKRPTVEDAAVNARTLIHRESLANINTVYQDGDDKGLPASFVEYYADCGDGNPVILAINMATSFKNIQEGSPYSLTVRVGDHSPHEHVNPKYPGSRPHSVAGSPRINLRGNFIDVQEEEVEELKKCFLKRHKDAVWWLPGNPIHESHFVKFDVKDAYFLGGFGDTGYIGKIPKDLYSKASPI</sequence>
<dbReference type="PANTHER" id="PTHR37273">
    <property type="entry name" value="CHROMOSOME 8, WHOLE GENOME SHOTGUN SEQUENCE"/>
    <property type="match status" value="1"/>
</dbReference>
<feature type="signal peptide" evidence="1">
    <location>
        <begin position="1"/>
        <end position="18"/>
    </location>
</feature>
<dbReference type="InterPro" id="IPR012349">
    <property type="entry name" value="Split_barrel_FMN-bd"/>
</dbReference>
<dbReference type="RefSeq" id="XP_019041054.1">
    <property type="nucleotide sequence ID" value="XM_019182621.1"/>
</dbReference>
<name>A0A1E3PAD8_WICAA</name>
<keyword evidence="4" id="KW-1185">Reference proteome</keyword>
<feature type="domain" description="CREG-like beta-barrel" evidence="2">
    <location>
        <begin position="25"/>
        <end position="198"/>
    </location>
</feature>
<dbReference type="Gene3D" id="2.30.110.10">
    <property type="entry name" value="Electron Transport, Fmn-binding Protein, Chain A"/>
    <property type="match status" value="1"/>
</dbReference>
<dbReference type="AlphaFoldDB" id="A0A1E3PAD8"/>
<proteinExistence type="predicted"/>
<reference evidence="3 4" key="1">
    <citation type="journal article" date="2016" name="Proc. Natl. Acad. Sci. U.S.A.">
        <title>Comparative genomics of biotechnologically important yeasts.</title>
        <authorList>
            <person name="Riley R."/>
            <person name="Haridas S."/>
            <person name="Wolfe K.H."/>
            <person name="Lopes M.R."/>
            <person name="Hittinger C.T."/>
            <person name="Goeker M."/>
            <person name="Salamov A.A."/>
            <person name="Wisecaver J.H."/>
            <person name="Long T.M."/>
            <person name="Calvey C.H."/>
            <person name="Aerts A.L."/>
            <person name="Barry K.W."/>
            <person name="Choi C."/>
            <person name="Clum A."/>
            <person name="Coughlan A.Y."/>
            <person name="Deshpande S."/>
            <person name="Douglass A.P."/>
            <person name="Hanson S.J."/>
            <person name="Klenk H.-P."/>
            <person name="LaButti K.M."/>
            <person name="Lapidus A."/>
            <person name="Lindquist E.A."/>
            <person name="Lipzen A.M."/>
            <person name="Meier-Kolthoff J.P."/>
            <person name="Ohm R.A."/>
            <person name="Otillar R.P."/>
            <person name="Pangilinan J.L."/>
            <person name="Peng Y."/>
            <person name="Rokas A."/>
            <person name="Rosa C.A."/>
            <person name="Scheuner C."/>
            <person name="Sibirny A.A."/>
            <person name="Slot J.C."/>
            <person name="Stielow J.B."/>
            <person name="Sun H."/>
            <person name="Kurtzman C.P."/>
            <person name="Blackwell M."/>
            <person name="Grigoriev I.V."/>
            <person name="Jeffries T.W."/>
        </authorList>
    </citation>
    <scope>NUCLEOTIDE SEQUENCE [LARGE SCALE GENOMIC DNA]</scope>
    <source>
        <strain evidence="4">ATCC 58044 / CBS 1984 / NCYC 433 / NRRL Y-366-8</strain>
    </source>
</reference>
<evidence type="ECO:0000256" key="1">
    <source>
        <dbReference type="SAM" id="SignalP"/>
    </source>
</evidence>
<feature type="non-terminal residue" evidence="3">
    <location>
        <position position="203"/>
    </location>
</feature>
<dbReference type="STRING" id="683960.A0A1E3PAD8"/>
<feature type="chain" id="PRO_5009133764" description="CREG-like beta-barrel domain-containing protein" evidence="1">
    <location>
        <begin position="19"/>
        <end position="203"/>
    </location>
</feature>
<accession>A0A1E3PAD8</accession>
<dbReference type="OrthoDB" id="2138282at2759"/>
<dbReference type="PANTHER" id="PTHR37273:SF1">
    <property type="entry name" value="ADL397C-AP"/>
    <property type="match status" value="1"/>
</dbReference>
<keyword evidence="1" id="KW-0732">Signal</keyword>
<evidence type="ECO:0000313" key="3">
    <source>
        <dbReference type="EMBL" id="ODQ61847.1"/>
    </source>
</evidence>
<evidence type="ECO:0000259" key="2">
    <source>
        <dbReference type="Pfam" id="PF13883"/>
    </source>
</evidence>
<gene>
    <name evidence="3" type="ORF">WICANDRAFT_48936</name>
</gene>
<dbReference type="Pfam" id="PF13883">
    <property type="entry name" value="CREG_beta-barrel"/>
    <property type="match status" value="1"/>
</dbReference>
<organism evidence="3 4">
    <name type="scientific">Wickerhamomyces anomalus (strain ATCC 58044 / CBS 1984 / NCYC 433 / NRRL Y-366-8)</name>
    <name type="common">Yeast</name>
    <name type="synonym">Hansenula anomala</name>
    <dbReference type="NCBI Taxonomy" id="683960"/>
    <lineage>
        <taxon>Eukaryota</taxon>
        <taxon>Fungi</taxon>
        <taxon>Dikarya</taxon>
        <taxon>Ascomycota</taxon>
        <taxon>Saccharomycotina</taxon>
        <taxon>Saccharomycetes</taxon>
        <taxon>Phaffomycetales</taxon>
        <taxon>Wickerhamomycetaceae</taxon>
        <taxon>Wickerhamomyces</taxon>
    </lineage>
</organism>
<dbReference type="GeneID" id="30199867"/>
<evidence type="ECO:0000313" key="4">
    <source>
        <dbReference type="Proteomes" id="UP000094112"/>
    </source>
</evidence>
<dbReference type="EMBL" id="KV454208">
    <property type="protein sequence ID" value="ODQ61847.1"/>
    <property type="molecule type" value="Genomic_DNA"/>
</dbReference>
<dbReference type="SUPFAM" id="SSF50475">
    <property type="entry name" value="FMN-binding split barrel"/>
    <property type="match status" value="1"/>
</dbReference>
<protein>
    <recommendedName>
        <fullName evidence="2">CREG-like beta-barrel domain-containing protein</fullName>
    </recommendedName>
</protein>
<dbReference type="InterPro" id="IPR055343">
    <property type="entry name" value="CREG_beta-barrel"/>
</dbReference>